<sequence>MDSASILFDLNKFWKIEELQSEKQDFSEKETFENYLRLNGERYVCKLMWMENMGPSVELNSNYESFVANRTLALTLPECWGHCNGSDYPADLTTRGECAGKILSCSLWWSGPVWLSRLAHSCPCRDLQYSLQDILTQTWW</sequence>
<dbReference type="AlphaFoldDB" id="A0A8X6MRU7"/>
<dbReference type="EMBL" id="BMAW01001612">
    <property type="protein sequence ID" value="GFS74716.1"/>
    <property type="molecule type" value="Genomic_DNA"/>
</dbReference>
<accession>A0A8X6MRU7</accession>
<evidence type="ECO:0000313" key="1">
    <source>
        <dbReference type="EMBL" id="GFS74716.1"/>
    </source>
</evidence>
<proteinExistence type="predicted"/>
<reference evidence="1" key="1">
    <citation type="submission" date="2020-08" db="EMBL/GenBank/DDBJ databases">
        <title>Multicomponent nature underlies the extraordinary mechanical properties of spider dragline silk.</title>
        <authorList>
            <person name="Kono N."/>
            <person name="Nakamura H."/>
            <person name="Mori M."/>
            <person name="Yoshida Y."/>
            <person name="Ohtoshi R."/>
            <person name="Malay A.D."/>
            <person name="Moran D.A.P."/>
            <person name="Tomita M."/>
            <person name="Numata K."/>
            <person name="Arakawa K."/>
        </authorList>
    </citation>
    <scope>NUCLEOTIDE SEQUENCE</scope>
</reference>
<organism evidence="1 2">
    <name type="scientific">Nephila pilipes</name>
    <name type="common">Giant wood spider</name>
    <name type="synonym">Nephila maculata</name>
    <dbReference type="NCBI Taxonomy" id="299642"/>
    <lineage>
        <taxon>Eukaryota</taxon>
        <taxon>Metazoa</taxon>
        <taxon>Ecdysozoa</taxon>
        <taxon>Arthropoda</taxon>
        <taxon>Chelicerata</taxon>
        <taxon>Arachnida</taxon>
        <taxon>Araneae</taxon>
        <taxon>Araneomorphae</taxon>
        <taxon>Entelegynae</taxon>
        <taxon>Araneoidea</taxon>
        <taxon>Nephilidae</taxon>
        <taxon>Nephila</taxon>
    </lineage>
</organism>
<evidence type="ECO:0000313" key="2">
    <source>
        <dbReference type="Proteomes" id="UP000887013"/>
    </source>
</evidence>
<dbReference type="Proteomes" id="UP000887013">
    <property type="component" value="Unassembled WGS sequence"/>
</dbReference>
<dbReference type="OrthoDB" id="5987340at2759"/>
<name>A0A8X6MRU7_NEPPI</name>
<keyword evidence="2" id="KW-1185">Reference proteome</keyword>
<protein>
    <submittedName>
        <fullName evidence="1">Uncharacterized protein</fullName>
    </submittedName>
</protein>
<comment type="caution">
    <text evidence="1">The sequence shown here is derived from an EMBL/GenBank/DDBJ whole genome shotgun (WGS) entry which is preliminary data.</text>
</comment>
<gene>
    <name evidence="1" type="ORF">NPIL_676401</name>
</gene>